<organism evidence="4 5">
    <name type="scientific">Mixta intestinalis</name>
    <dbReference type="NCBI Taxonomy" id="1615494"/>
    <lineage>
        <taxon>Bacteria</taxon>
        <taxon>Pseudomonadati</taxon>
        <taxon>Pseudomonadota</taxon>
        <taxon>Gammaproteobacteria</taxon>
        <taxon>Enterobacterales</taxon>
        <taxon>Erwiniaceae</taxon>
        <taxon>Mixta</taxon>
    </lineage>
</organism>
<gene>
    <name evidence="4" type="primary">traC_2</name>
    <name evidence="4" type="ORF">C7M51_02934</name>
</gene>
<evidence type="ECO:0000313" key="4">
    <source>
        <dbReference type="EMBL" id="QHM72616.1"/>
    </source>
</evidence>
<protein>
    <submittedName>
        <fullName evidence="4">DNA primase TraC</fullName>
        <ecNumber evidence="4">2.7.7.-</ecNumber>
    </submittedName>
</protein>
<dbReference type="Pfam" id="PF08401">
    <property type="entry name" value="ArdcN"/>
    <property type="match status" value="1"/>
</dbReference>
<keyword evidence="4" id="KW-0548">Nucleotidyltransferase</keyword>
<dbReference type="Proteomes" id="UP000464053">
    <property type="component" value="Chromosome"/>
</dbReference>
<dbReference type="GO" id="GO:0003697">
    <property type="term" value="F:single-stranded DNA binding"/>
    <property type="evidence" value="ECO:0007669"/>
    <property type="project" value="InterPro"/>
</dbReference>
<dbReference type="EMBL" id="CP028271">
    <property type="protein sequence ID" value="QHM72616.1"/>
    <property type="molecule type" value="Genomic_DNA"/>
</dbReference>
<reference evidence="4 5" key="1">
    <citation type="submission" date="2018-03" db="EMBL/GenBank/DDBJ databases">
        <title>Pantoea intestinalis SRCM103226 isolated form the mealworm.</title>
        <authorList>
            <person name="Jeong D.-Y."/>
            <person name="Kim J.W."/>
        </authorList>
    </citation>
    <scope>NUCLEOTIDE SEQUENCE [LARGE SCALE GENOMIC DNA]</scope>
    <source>
        <strain evidence="4 5">SRCM103226</strain>
    </source>
</reference>
<dbReference type="GO" id="GO:0016779">
    <property type="term" value="F:nucleotidyltransferase activity"/>
    <property type="evidence" value="ECO:0007669"/>
    <property type="project" value="UniProtKB-KW"/>
</dbReference>
<dbReference type="AlphaFoldDB" id="A0A6P1Q0X8"/>
<dbReference type="EC" id="2.7.7.-" evidence="4"/>
<keyword evidence="5" id="KW-1185">Reference proteome</keyword>
<dbReference type="PIRSF" id="PIRSF037112">
    <property type="entry name" value="Antirestriction_ArdC"/>
    <property type="match status" value="1"/>
</dbReference>
<evidence type="ECO:0000313" key="5">
    <source>
        <dbReference type="Proteomes" id="UP000464053"/>
    </source>
</evidence>
<keyword evidence="4" id="KW-0808">Transferase</keyword>
<name>A0A6P1Q0X8_9GAMM</name>
<feature type="compositionally biased region" description="Basic residues" evidence="1">
    <location>
        <begin position="11"/>
        <end position="28"/>
    </location>
</feature>
<dbReference type="InterPro" id="IPR041459">
    <property type="entry name" value="MPTase-PolyVal"/>
</dbReference>
<evidence type="ECO:0000259" key="3">
    <source>
        <dbReference type="Pfam" id="PF18818"/>
    </source>
</evidence>
<feature type="domain" description="Polyvalent protein metallopeptidase" evidence="3">
    <location>
        <begin position="204"/>
        <end position="328"/>
    </location>
</feature>
<dbReference type="InterPro" id="IPR017113">
    <property type="entry name" value="Antirestriction_ArdC"/>
</dbReference>
<dbReference type="RefSeq" id="WP_244323736.1">
    <property type="nucleotide sequence ID" value="NZ_CP028271.1"/>
</dbReference>
<dbReference type="KEGG" id="mint:C7M51_02934"/>
<dbReference type="InterPro" id="IPR013610">
    <property type="entry name" value="ArdC_N"/>
</dbReference>
<proteinExistence type="predicted"/>
<accession>A0A6P1Q0X8</accession>
<feature type="domain" description="N-terminal" evidence="2">
    <location>
        <begin position="39"/>
        <end position="166"/>
    </location>
</feature>
<feature type="region of interest" description="Disordered" evidence="1">
    <location>
        <begin position="1"/>
        <end position="36"/>
    </location>
</feature>
<evidence type="ECO:0000256" key="1">
    <source>
        <dbReference type="SAM" id="MobiDB-lite"/>
    </source>
</evidence>
<sequence length="348" mass="38441">MTTGNHPTATVRKKPAASKSSSVKRRRTGTTATPTGGGDIYRLITDRIIVALENGIPPWRRPWRNAQQGINTLMPVNALTGRDYSGVNVLLLWLAAEERGFTSDRWLTYNQAQEAGGQVRRGETATLAVIYRDWTKQAEDSSGKLFDADGKPQMETVPMLRQFPLFNAEQCDGLPDQVRGTATVTRPQEDFAGVSPAQLQKVLSVVNATGVQFSPRPQNRAYYRASTDQIVLPLTSQFDAEGDYWSTVLHELVHASGHAKRLNREGITRTTKKFGDPVYAFEELIAEIGSAFLCAHLGITGDLQHESYVDGWLSKLKSDKKALFSACRQAREASEYLLAPLSRQADTA</sequence>
<dbReference type="Pfam" id="PF18818">
    <property type="entry name" value="MPTase-PolyVal"/>
    <property type="match status" value="1"/>
</dbReference>
<evidence type="ECO:0000259" key="2">
    <source>
        <dbReference type="Pfam" id="PF08401"/>
    </source>
</evidence>